<dbReference type="Proteomes" id="UP000317881">
    <property type="component" value="Unassembled WGS sequence"/>
</dbReference>
<dbReference type="RefSeq" id="WP_141307165.1">
    <property type="nucleotide sequence ID" value="NZ_BJND01000005.1"/>
</dbReference>
<accession>A0A4Y3VA38</accession>
<protein>
    <submittedName>
        <fullName evidence="2">Uncharacterized protein</fullName>
    </submittedName>
</protein>
<feature type="region of interest" description="Disordered" evidence="1">
    <location>
        <begin position="316"/>
        <end position="338"/>
    </location>
</feature>
<evidence type="ECO:0000313" key="3">
    <source>
        <dbReference type="Proteomes" id="UP000317881"/>
    </source>
</evidence>
<proteinExistence type="predicted"/>
<name>A0A4Y3VA38_9ACTN</name>
<evidence type="ECO:0000256" key="1">
    <source>
        <dbReference type="SAM" id="MobiDB-lite"/>
    </source>
</evidence>
<comment type="caution">
    <text evidence="2">The sequence shown here is derived from an EMBL/GenBank/DDBJ whole genome shotgun (WGS) entry which is preliminary data.</text>
</comment>
<reference evidence="2 3" key="1">
    <citation type="submission" date="2019-06" db="EMBL/GenBank/DDBJ databases">
        <title>Whole genome shotgun sequence of Streptomyces spinoverrucosus NBRC 14228.</title>
        <authorList>
            <person name="Hosoyama A."/>
            <person name="Uohara A."/>
            <person name="Ohji S."/>
            <person name="Ichikawa N."/>
        </authorList>
    </citation>
    <scope>NUCLEOTIDE SEQUENCE [LARGE SCALE GENOMIC DNA]</scope>
    <source>
        <strain evidence="2 3">NBRC 14228</strain>
    </source>
</reference>
<dbReference type="Gene3D" id="2.60.120.560">
    <property type="entry name" value="Exo-inulinase, domain 1"/>
    <property type="match status" value="2"/>
</dbReference>
<dbReference type="OrthoDB" id="3304698at2"/>
<dbReference type="EMBL" id="BJND01000005">
    <property type="protein sequence ID" value="GEC02948.1"/>
    <property type="molecule type" value="Genomic_DNA"/>
</dbReference>
<sequence length="1300" mass="140502">MVAWPFTLTGEILVDGAWQPVKMRQDPTVTVYRGLTAESSQAQPTRAEVTLDNDSGAYSLRNPNSPLFGKIGPYTPFRLRVADLPPDPAPVMVDEFDRTVSDGWGTSTSGNTWVIHGSTPASNYSVADGTGRINLVMDSVPYIRTQDVSLTDVDATFTVATDQRAQDGNAENAIFVAFLTRFDPVRGDVYSFNIGFRADTGLPGDQGLRLAVNVVKFIEGAGSVVNNQTSPRNLTYIPGIPVRVRVQCVGPNLRMRVWADGQPEPEVWHSQGWDDTITGPGQIGFRAFLSAADTTAPFLVHVGDLSVAEPATDPGVTRLSGEVTSWKPQRDRSGNNKTTAIEPAGLLRRLSTGQPVLKSLLRRRIPTLYPLAYWPFEEGVQGDTQVADATLNSNAGVLTVRGLDFGQEDTLLGSDPLPLLTDNAGMSSPAIPGEATGYWSVSMLVRINSDDFPTDSSEHRILRFLTTGSNATIWALSVQLDAGSHRMRLRAYDSDGVELGSVTTTHEAATASTDPDAVGFLDGWRHIRVRVAENGSSLNYAFEWRDDTDRNWGNSATLASTSAGHVNRIVTTFGAGVKGMAIGHLTVWGVQFTSAYYHSGTASFGGASSMAGQPGLTARAFLDRLAGQESVALQINGEGSERLGPYPAGTALELVQAAADTEMGLLTDARDKLQLTYQTRDSLYNRPPDLVLNFADGQVFDPFHPTDDDKDARNQFTVKRREGSEYTAELTSGRLSVQPPPDGMGPVPTSLETIVHTDDQLPGQAAWRLHVATIDRMRVTQLTLEMANERMRPLIDQVLRLDVGSRIQITDTPHEYTPDGFDLLVLGYKETFQTGRWSITFNCLPYDPWTVGAVVLSEDFSDTDYAFSITFGGNAPWFRSQAHYNSPSWSLRSGAIGNNQTSDAVVAIPPGATELTFWYWTSSEAAGPGFEGDRLLVLVDGVQVLRAQGTTPWTQTTIDVTGKSVVTFRYAKDNSAAAGEDAVYIDDLTFTMPAPMRVDANPGGTTLALASTATATQLLVHTPAPTALGPTPWITSEGPDPNYPEDFPLDIRFGGEVARLQKCVPAAWDTFTRTVANSWGAADSGLPWVDAGGVASDRSVNGTAAVLTLAANRDVVRFQRIVANIADCEVLTRVSVDQIATGAALLPAILLRYTDTATYYRARLHFGTAGTMAVSITRGTTTIGTTPALTYTYTAGQWFWLRARLTGHRVQVRAWPDGQVEPGVWHADQTITTDPINSGQVGLAGSAFANNTNVNPQLRFDDFRIPTPQVMTVQRSLNGAVKAHTVGTEVRLARPAVIAL</sequence>
<evidence type="ECO:0000313" key="2">
    <source>
        <dbReference type="EMBL" id="GEC02948.1"/>
    </source>
</evidence>
<keyword evidence="3" id="KW-1185">Reference proteome</keyword>
<gene>
    <name evidence="2" type="ORF">SSP24_06030</name>
</gene>
<organism evidence="2 3">
    <name type="scientific">Streptomyces spinoverrucosus</name>
    <dbReference type="NCBI Taxonomy" id="284043"/>
    <lineage>
        <taxon>Bacteria</taxon>
        <taxon>Bacillati</taxon>
        <taxon>Actinomycetota</taxon>
        <taxon>Actinomycetes</taxon>
        <taxon>Kitasatosporales</taxon>
        <taxon>Streptomycetaceae</taxon>
        <taxon>Streptomyces</taxon>
    </lineage>
</organism>